<dbReference type="GO" id="GO:0016746">
    <property type="term" value="F:acyltransferase activity"/>
    <property type="evidence" value="ECO:0007669"/>
    <property type="project" value="UniProtKB-KW"/>
</dbReference>
<dbReference type="Pfam" id="PF01757">
    <property type="entry name" value="Acyl_transf_3"/>
    <property type="match status" value="1"/>
</dbReference>
<organism evidence="9 10">
    <name type="scientific">Adlercreutzia faecimuris</name>
    <dbReference type="NCBI Taxonomy" id="2897341"/>
    <lineage>
        <taxon>Bacteria</taxon>
        <taxon>Bacillati</taxon>
        <taxon>Actinomycetota</taxon>
        <taxon>Coriobacteriia</taxon>
        <taxon>Eggerthellales</taxon>
        <taxon>Eggerthellaceae</taxon>
        <taxon>Adlercreutzia</taxon>
    </lineage>
</organism>
<keyword evidence="3" id="KW-1003">Cell membrane</keyword>
<feature type="domain" description="Acyltransferase 3" evidence="8">
    <location>
        <begin position="7"/>
        <end position="319"/>
    </location>
</feature>
<feature type="transmembrane region" description="Helical" evidence="7">
    <location>
        <begin position="152"/>
        <end position="174"/>
    </location>
</feature>
<reference evidence="9" key="1">
    <citation type="submission" date="2021-11" db="EMBL/GenBank/DDBJ databases">
        <title>A Novel Adlercreutzia Species, isolated from a Allomyrina dichotoma larva feces.</title>
        <authorList>
            <person name="Suh M.K."/>
        </authorList>
    </citation>
    <scope>NUCLEOTIDE SEQUENCE</scope>
    <source>
        <strain evidence="9">JBNU-10</strain>
    </source>
</reference>
<comment type="subcellular location">
    <subcellularLocation>
        <location evidence="1">Cell membrane</location>
        <topology evidence="1">Multi-pass membrane protein</topology>
    </subcellularLocation>
</comment>
<keyword evidence="6 7" id="KW-0472">Membrane</keyword>
<evidence type="ECO:0000256" key="3">
    <source>
        <dbReference type="ARBA" id="ARBA00022475"/>
    </source>
</evidence>
<dbReference type="RefSeq" id="WP_242164328.1">
    <property type="nucleotide sequence ID" value="NZ_JAJMLW010000002.1"/>
</dbReference>
<dbReference type="PANTHER" id="PTHR40074">
    <property type="entry name" value="O-ACETYLTRANSFERASE WECH"/>
    <property type="match status" value="1"/>
</dbReference>
<evidence type="ECO:0000256" key="2">
    <source>
        <dbReference type="ARBA" id="ARBA00007400"/>
    </source>
</evidence>
<feature type="transmembrane region" description="Helical" evidence="7">
    <location>
        <begin position="180"/>
        <end position="199"/>
    </location>
</feature>
<accession>A0ABS9WFX8</accession>
<evidence type="ECO:0000256" key="5">
    <source>
        <dbReference type="ARBA" id="ARBA00022989"/>
    </source>
</evidence>
<keyword evidence="4 7" id="KW-0812">Transmembrane</keyword>
<feature type="transmembrane region" description="Helical" evidence="7">
    <location>
        <begin position="275"/>
        <end position="303"/>
    </location>
</feature>
<proteinExistence type="inferred from homology"/>
<evidence type="ECO:0000313" key="9">
    <source>
        <dbReference type="EMBL" id="MCI2241766.1"/>
    </source>
</evidence>
<evidence type="ECO:0000259" key="8">
    <source>
        <dbReference type="Pfam" id="PF01757"/>
    </source>
</evidence>
<evidence type="ECO:0000256" key="4">
    <source>
        <dbReference type="ARBA" id="ARBA00022692"/>
    </source>
</evidence>
<name>A0ABS9WFX8_9ACTN</name>
<evidence type="ECO:0000256" key="7">
    <source>
        <dbReference type="SAM" id="Phobius"/>
    </source>
</evidence>
<feature type="transmembrane region" description="Helical" evidence="7">
    <location>
        <begin position="82"/>
        <end position="102"/>
    </location>
</feature>
<comment type="caution">
    <text evidence="9">The sequence shown here is derived from an EMBL/GenBank/DDBJ whole genome shotgun (WGS) entry which is preliminary data.</text>
</comment>
<feature type="transmembrane region" description="Helical" evidence="7">
    <location>
        <begin position="122"/>
        <end position="140"/>
    </location>
</feature>
<comment type="similarity">
    <text evidence="2">Belongs to the acyltransferase 3 family.</text>
</comment>
<feature type="transmembrane region" description="Helical" evidence="7">
    <location>
        <begin position="309"/>
        <end position="330"/>
    </location>
</feature>
<dbReference type="EMBL" id="JAJMLW010000002">
    <property type="protein sequence ID" value="MCI2241766.1"/>
    <property type="molecule type" value="Genomic_DNA"/>
</dbReference>
<evidence type="ECO:0000256" key="1">
    <source>
        <dbReference type="ARBA" id="ARBA00004651"/>
    </source>
</evidence>
<dbReference type="InterPro" id="IPR002656">
    <property type="entry name" value="Acyl_transf_3_dom"/>
</dbReference>
<protein>
    <submittedName>
        <fullName evidence="9">Acyltransferase</fullName>
    </submittedName>
</protein>
<feature type="transmembrane region" description="Helical" evidence="7">
    <location>
        <begin position="12"/>
        <end position="29"/>
    </location>
</feature>
<evidence type="ECO:0000256" key="6">
    <source>
        <dbReference type="ARBA" id="ARBA00023136"/>
    </source>
</evidence>
<sequence>MRGTHDPGFDVVRVIAMIFVVAVHTLFVVDVASRSGYVFDLTGRSLFLSANALFFLLSGKLNIRVIPDEKIGAYYFKKVRNILIPVLVFFLAFTLYSSYPAYDIVATLKAFLVGALGGYAGMAYWFMFSLVGFLLVAPFLGRAFDRMGDRTLAAFIILGFGFSVARTIAGNIGIGFSWGYPFEGFFFTFCLGAVLDRIISTDRRFWLLMVLSAVCFLASVLLVAGGYGVGAYDVSPLYTIYSVGLFVLIARTGRRVLERFPLAERACAVVAKRSFSVYMVHVMLLVPLSAPFVGYGGIVSIFAQMGFTIVTLAASLVLSVLADLLVVGPLQRLLDRARRRAAV</sequence>
<keyword evidence="10" id="KW-1185">Reference proteome</keyword>
<keyword evidence="9" id="KW-0012">Acyltransferase</keyword>
<feature type="transmembrane region" description="Helical" evidence="7">
    <location>
        <begin position="41"/>
        <end position="61"/>
    </location>
</feature>
<feature type="transmembrane region" description="Helical" evidence="7">
    <location>
        <begin position="206"/>
        <end position="229"/>
    </location>
</feature>
<dbReference type="PANTHER" id="PTHR40074:SF2">
    <property type="entry name" value="O-ACETYLTRANSFERASE WECH"/>
    <property type="match status" value="1"/>
</dbReference>
<feature type="transmembrane region" description="Helical" evidence="7">
    <location>
        <begin position="235"/>
        <end position="254"/>
    </location>
</feature>
<dbReference type="Proteomes" id="UP001430755">
    <property type="component" value="Unassembled WGS sequence"/>
</dbReference>
<gene>
    <name evidence="9" type="ORF">LPT13_05275</name>
</gene>
<keyword evidence="5 7" id="KW-1133">Transmembrane helix</keyword>
<evidence type="ECO:0000313" key="10">
    <source>
        <dbReference type="Proteomes" id="UP001430755"/>
    </source>
</evidence>
<keyword evidence="9" id="KW-0808">Transferase</keyword>